<name>A0ABV4DQC0_9LACO</name>
<feature type="domain" description="AAA+ ATPase" evidence="1">
    <location>
        <begin position="105"/>
        <end position="287"/>
    </location>
</feature>
<keyword evidence="3" id="KW-1185">Reference proteome</keyword>
<dbReference type="RefSeq" id="WP_369942381.1">
    <property type="nucleotide sequence ID" value="NZ_JBCLUF010000024.1"/>
</dbReference>
<accession>A0ABV4DQC0</accession>
<reference evidence="2 3" key="1">
    <citation type="submission" date="2024-03" db="EMBL/GenBank/DDBJ databases">
        <title>Mouse gut bacterial collection (mGBC) of GemPharmatech.</title>
        <authorList>
            <person name="He Y."/>
            <person name="Dong L."/>
            <person name="Wu D."/>
            <person name="Gao X."/>
            <person name="Lin Z."/>
        </authorList>
    </citation>
    <scope>NUCLEOTIDE SEQUENCE [LARGE SCALE GENOMIC DNA]</scope>
    <source>
        <strain evidence="2 3">15-30</strain>
    </source>
</reference>
<proteinExistence type="predicted"/>
<evidence type="ECO:0000313" key="3">
    <source>
        <dbReference type="Proteomes" id="UP001565236"/>
    </source>
</evidence>
<sequence>MTIEELIKYIYTTDIKDLKFDDGQQKGARALILLARYGADKQTEFERRFKGQVTFNNIAVKTALETMTKLQQMEGYFKSEQVREGNKDTDEKGHESTNLTSILKRSKNIILHGAPGTGKTYLAKQIASDLTELSDSDLLESDQYSFVQFHQSYDYTDFVEGLRPVTNSVAQNNKEISFELVDGAFKKFCNNAKENPDKNYVFVIDEINRGEISKIFGELFMVIDPGYRGKEEYGVLTQYSNMNGGEKFYVPSNVYVIGTMNDIDRSVDSFDFAMRRRFRFIEITAEEAMTMWSGNLRESEIPEARRRLNALNSAITEIDELDRNYHVGPSYFLKLKETDYSYEILWDDYLEPLLEEYLRGKFNMSESLQELKAAYDLELENGTN</sequence>
<dbReference type="SMART" id="SM00382">
    <property type="entry name" value="AAA"/>
    <property type="match status" value="1"/>
</dbReference>
<dbReference type="InterPro" id="IPR027417">
    <property type="entry name" value="P-loop_NTPase"/>
</dbReference>
<protein>
    <submittedName>
        <fullName evidence="2">AAA family ATPase</fullName>
    </submittedName>
</protein>
<dbReference type="InterPro" id="IPR011704">
    <property type="entry name" value="ATPase_dyneun-rel_AAA"/>
</dbReference>
<dbReference type="InterPro" id="IPR003593">
    <property type="entry name" value="AAA+_ATPase"/>
</dbReference>
<gene>
    <name evidence="2" type="ORF">AALT52_07145</name>
</gene>
<dbReference type="PANTHER" id="PTHR37291">
    <property type="entry name" value="5-METHYLCYTOSINE-SPECIFIC RESTRICTION ENZYME B"/>
    <property type="match status" value="1"/>
</dbReference>
<organism evidence="2 3">
    <name type="scientific">Ligilactobacillus faecis</name>
    <dbReference type="NCBI Taxonomy" id="762833"/>
    <lineage>
        <taxon>Bacteria</taxon>
        <taxon>Bacillati</taxon>
        <taxon>Bacillota</taxon>
        <taxon>Bacilli</taxon>
        <taxon>Lactobacillales</taxon>
        <taxon>Lactobacillaceae</taxon>
        <taxon>Ligilactobacillus</taxon>
    </lineage>
</organism>
<dbReference type="InterPro" id="IPR052934">
    <property type="entry name" value="Methyl-DNA_Rec/Restrict_Enz"/>
</dbReference>
<dbReference type="SUPFAM" id="SSF52540">
    <property type="entry name" value="P-loop containing nucleoside triphosphate hydrolases"/>
    <property type="match status" value="1"/>
</dbReference>
<dbReference type="Proteomes" id="UP001565236">
    <property type="component" value="Unassembled WGS sequence"/>
</dbReference>
<comment type="caution">
    <text evidence="2">The sequence shown here is derived from an EMBL/GenBank/DDBJ whole genome shotgun (WGS) entry which is preliminary data.</text>
</comment>
<dbReference type="Gene3D" id="3.40.50.300">
    <property type="entry name" value="P-loop containing nucleotide triphosphate hydrolases"/>
    <property type="match status" value="1"/>
</dbReference>
<dbReference type="Pfam" id="PF07728">
    <property type="entry name" value="AAA_5"/>
    <property type="match status" value="1"/>
</dbReference>
<evidence type="ECO:0000259" key="1">
    <source>
        <dbReference type="SMART" id="SM00382"/>
    </source>
</evidence>
<dbReference type="PANTHER" id="PTHR37291:SF1">
    <property type="entry name" value="TYPE IV METHYL-DIRECTED RESTRICTION ENZYME ECOKMCRB SUBUNIT"/>
    <property type="match status" value="1"/>
</dbReference>
<dbReference type="EMBL" id="JBCLUF010000024">
    <property type="protein sequence ID" value="MEY8662658.1"/>
    <property type="molecule type" value="Genomic_DNA"/>
</dbReference>
<evidence type="ECO:0000313" key="2">
    <source>
        <dbReference type="EMBL" id="MEY8662658.1"/>
    </source>
</evidence>